<dbReference type="InterPro" id="IPR002575">
    <property type="entry name" value="Aminoglycoside_PTrfase"/>
</dbReference>
<dbReference type="AlphaFoldDB" id="A0A9N9QDC6"/>
<reference evidence="2" key="1">
    <citation type="submission" date="2021-07" db="EMBL/GenBank/DDBJ databases">
        <authorList>
            <person name="Durling M."/>
        </authorList>
    </citation>
    <scope>NUCLEOTIDE SEQUENCE</scope>
</reference>
<dbReference type="Proteomes" id="UP000701801">
    <property type="component" value="Unassembled WGS sequence"/>
</dbReference>
<dbReference type="Gene3D" id="3.90.1200.10">
    <property type="match status" value="1"/>
</dbReference>
<accession>A0A9N9QDC6</accession>
<dbReference type="SUPFAM" id="SSF56112">
    <property type="entry name" value="Protein kinase-like (PK-like)"/>
    <property type="match status" value="1"/>
</dbReference>
<organism evidence="2 3">
    <name type="scientific">Hymenoscyphus albidus</name>
    <dbReference type="NCBI Taxonomy" id="595503"/>
    <lineage>
        <taxon>Eukaryota</taxon>
        <taxon>Fungi</taxon>
        <taxon>Dikarya</taxon>
        <taxon>Ascomycota</taxon>
        <taxon>Pezizomycotina</taxon>
        <taxon>Leotiomycetes</taxon>
        <taxon>Helotiales</taxon>
        <taxon>Helotiaceae</taxon>
        <taxon>Hymenoscyphus</taxon>
    </lineage>
</organism>
<evidence type="ECO:0000313" key="2">
    <source>
        <dbReference type="EMBL" id="CAG8983386.1"/>
    </source>
</evidence>
<feature type="domain" description="Aminoglycoside phosphotransferase" evidence="1">
    <location>
        <begin position="103"/>
        <end position="278"/>
    </location>
</feature>
<evidence type="ECO:0000313" key="3">
    <source>
        <dbReference type="Proteomes" id="UP000701801"/>
    </source>
</evidence>
<evidence type="ECO:0000259" key="1">
    <source>
        <dbReference type="Pfam" id="PF01636"/>
    </source>
</evidence>
<name>A0A9N9QDC6_9HELO</name>
<dbReference type="EMBL" id="CAJVRM010000726">
    <property type="protein sequence ID" value="CAG8983386.1"/>
    <property type="molecule type" value="Genomic_DNA"/>
</dbReference>
<protein>
    <recommendedName>
        <fullName evidence="1">Aminoglycoside phosphotransferase domain-containing protein</fullName>
    </recommendedName>
</protein>
<comment type="caution">
    <text evidence="2">The sequence shown here is derived from an EMBL/GenBank/DDBJ whole genome shotgun (WGS) entry which is preliminary data.</text>
</comment>
<dbReference type="Gene3D" id="3.30.200.20">
    <property type="entry name" value="Phosphorylase Kinase, domain 1"/>
    <property type="match status" value="1"/>
</dbReference>
<dbReference type="Pfam" id="PF01636">
    <property type="entry name" value="APH"/>
    <property type="match status" value="1"/>
</dbReference>
<proteinExistence type="predicted"/>
<gene>
    <name evidence="2" type="ORF">HYALB_00000553</name>
</gene>
<dbReference type="InterPro" id="IPR011009">
    <property type="entry name" value="Kinase-like_dom_sf"/>
</dbReference>
<dbReference type="OrthoDB" id="25129at2759"/>
<sequence length="377" mass="42070">MTEPMNVKEMLHQVQKSLEGGIYACISLEVLSGGTANFVYRGVLASPLEDGATTIIIKHTEGYVALHPGFKLTIDRCTYEQEILTSLQALPSIPTNPSVTIQTPKLHRFSPTTNTQIYTDFPSSTHLKSYILTHTLAPAQASRLGTALGLWTRKFHDWAAAPEQAELRKKMRGNKEMRNLKFVVNYERLVDTIANYSDLLEDCRGVFESVVGEMRGVMERLDREGEGGGLIHGDFWSGNVLLPNTPFPSPNQPLNLCVIDWELSHLSLHTFDLGQMIAELYELKHFKDIDAGLWIMDSFIEGYGVIDENLAFRTAVHVGCHLICWGSRVHGWGTEEQVRSVVEVGRESVRKGWERDGDYFRAGALKGLFAGLGSSSE</sequence>
<keyword evidence="3" id="KW-1185">Reference proteome</keyword>